<dbReference type="PANTHER" id="PTHR43384:SF14">
    <property type="entry name" value="ESX-1 SECRETION-ASSOCIATED PROTEIN ESPI"/>
    <property type="match status" value="1"/>
</dbReference>
<dbReference type="InterPro" id="IPR050625">
    <property type="entry name" value="ParA/MinD_ATPase"/>
</dbReference>
<keyword evidence="3" id="KW-1185">Reference proteome</keyword>
<proteinExistence type="predicted"/>
<comment type="caution">
    <text evidence="2">The sequence shown here is derived from an EMBL/GenBank/DDBJ whole genome shotgun (WGS) entry which is preliminary data.</text>
</comment>
<name>A0ABS4WSZ7_9MICO</name>
<feature type="compositionally biased region" description="Low complexity" evidence="1">
    <location>
        <begin position="128"/>
        <end position="160"/>
    </location>
</feature>
<protein>
    <submittedName>
        <fullName evidence="2">MinD-like ATPase involved in chromosome partitioning or flagellar assembly</fullName>
    </submittedName>
</protein>
<reference evidence="2 3" key="1">
    <citation type="submission" date="2021-03" db="EMBL/GenBank/DDBJ databases">
        <title>Sequencing the genomes of 1000 actinobacteria strains.</title>
        <authorList>
            <person name="Klenk H.-P."/>
        </authorList>
    </citation>
    <scope>NUCLEOTIDE SEQUENCE [LARGE SCALE GENOMIC DNA]</scope>
    <source>
        <strain evidence="2 3">DSM 13468</strain>
    </source>
</reference>
<dbReference type="Gene3D" id="3.40.50.300">
    <property type="entry name" value="P-loop containing nucleotide triphosphate hydrolases"/>
    <property type="match status" value="1"/>
</dbReference>
<dbReference type="RefSeq" id="WP_210098409.1">
    <property type="nucleotide sequence ID" value="NZ_BAAAIO010000002.1"/>
</dbReference>
<dbReference type="InterPro" id="IPR027417">
    <property type="entry name" value="P-loop_NTPase"/>
</dbReference>
<feature type="compositionally biased region" description="Low complexity" evidence="1">
    <location>
        <begin position="176"/>
        <end position="188"/>
    </location>
</feature>
<evidence type="ECO:0000313" key="2">
    <source>
        <dbReference type="EMBL" id="MBP2379320.1"/>
    </source>
</evidence>
<organism evidence="2 3">
    <name type="scientific">Microbacterium phyllosphaerae</name>
    <dbReference type="NCBI Taxonomy" id="124798"/>
    <lineage>
        <taxon>Bacteria</taxon>
        <taxon>Bacillati</taxon>
        <taxon>Actinomycetota</taxon>
        <taxon>Actinomycetes</taxon>
        <taxon>Micrococcales</taxon>
        <taxon>Microbacteriaceae</taxon>
        <taxon>Microbacterium</taxon>
    </lineage>
</organism>
<feature type="region of interest" description="Disordered" evidence="1">
    <location>
        <begin position="1"/>
        <end position="292"/>
    </location>
</feature>
<feature type="compositionally biased region" description="Low complexity" evidence="1">
    <location>
        <begin position="83"/>
        <end position="101"/>
    </location>
</feature>
<evidence type="ECO:0000256" key="1">
    <source>
        <dbReference type="SAM" id="MobiDB-lite"/>
    </source>
</evidence>
<feature type="compositionally biased region" description="Pro residues" evidence="1">
    <location>
        <begin position="102"/>
        <end position="127"/>
    </location>
</feature>
<dbReference type="EMBL" id="JAGIOA010000001">
    <property type="protein sequence ID" value="MBP2379320.1"/>
    <property type="molecule type" value="Genomic_DNA"/>
</dbReference>
<dbReference type="PANTHER" id="PTHR43384">
    <property type="entry name" value="SEPTUM SITE-DETERMINING PROTEIN MIND HOMOLOG, CHLOROPLASTIC-RELATED"/>
    <property type="match status" value="1"/>
</dbReference>
<sequence>MVRDAEARGSGPLRRGNPMPPETPEIVAHVPLTPEDIEQTRTTARPASPVIDSSSDDAVPEMTVPMNPRPVGIPTAATPPAPGTRAAAAAASAATSSSSAVPPLPTASPAAPAAPPTPSLPPAPAWPEAPSSTAHVAAAPSAATPSGTAPSTPGAQGAAVPPAPTPASPQPPITGVPSVQASPSSAQARTAQPSVAAQTPPSTPAPQSAQPMQPTQTAQPSQPAPAAATPPTRTIAIPTAPAAATPPAPNAAAAESAASASSRRQQREQGIERRSFLQEERREEPARRGGRGFLNRVGFSLGPNARERAVRDDEHAVSRHWPGPRTVAVVNGKGGAGKTPATVLLSAVFAQYGGAGVLAWDNNQTRGTLGWRTETGAHDRTLLELLPQTKHLLGAQGQSADLAHFVHHQPQEKYDVLRSKPIRLAHENRLNPDDVDSIHAVAAKFYRLIIIDSGNDESDPMWLRMIDLADQIVVATTTRDDHAEAGALLLEALEDRDERSARLARESVVVVSQADPKASSAEVAEVIAGYRPLAREVVGIPFDREMVDGHLRLRALAAPTQQAWLSAAAAVARGF</sequence>
<feature type="compositionally biased region" description="Low complexity" evidence="1">
    <location>
        <begin position="250"/>
        <end position="263"/>
    </location>
</feature>
<feature type="compositionally biased region" description="Basic and acidic residues" evidence="1">
    <location>
        <begin position="265"/>
        <end position="287"/>
    </location>
</feature>
<feature type="compositionally biased region" description="Low complexity" evidence="1">
    <location>
        <begin position="196"/>
        <end position="243"/>
    </location>
</feature>
<dbReference type="Proteomes" id="UP000703720">
    <property type="component" value="Unassembled WGS sequence"/>
</dbReference>
<dbReference type="SUPFAM" id="SSF52540">
    <property type="entry name" value="P-loop containing nucleoside triphosphate hydrolases"/>
    <property type="match status" value="1"/>
</dbReference>
<evidence type="ECO:0000313" key="3">
    <source>
        <dbReference type="Proteomes" id="UP000703720"/>
    </source>
</evidence>
<feature type="compositionally biased region" description="Pro residues" evidence="1">
    <location>
        <begin position="161"/>
        <end position="174"/>
    </location>
</feature>
<gene>
    <name evidence="2" type="ORF">JOF42_002815</name>
</gene>
<accession>A0ABS4WSZ7</accession>